<feature type="transmembrane region" description="Helical" evidence="5">
    <location>
        <begin position="173"/>
        <end position="191"/>
    </location>
</feature>
<name>D5MIF3_METO1</name>
<keyword evidence="4 5" id="KW-0472">Membrane</keyword>
<feature type="transmembrane region" description="Helical" evidence="5">
    <location>
        <begin position="84"/>
        <end position="103"/>
    </location>
</feature>
<keyword evidence="2 5" id="KW-0812">Transmembrane</keyword>
<feature type="transmembrane region" description="Helical" evidence="5">
    <location>
        <begin position="287"/>
        <end position="305"/>
    </location>
</feature>
<dbReference type="InterPro" id="IPR051533">
    <property type="entry name" value="WaaL-like"/>
</dbReference>
<feature type="transmembrane region" description="Helical" evidence="5">
    <location>
        <begin position="370"/>
        <end position="390"/>
    </location>
</feature>
<comment type="subcellular location">
    <subcellularLocation>
        <location evidence="1">Membrane</location>
        <topology evidence="1">Multi-pass membrane protein</topology>
    </subcellularLocation>
</comment>
<protein>
    <recommendedName>
        <fullName evidence="6">O-antigen ligase-related domain-containing protein</fullName>
    </recommendedName>
</protein>
<dbReference type="PANTHER" id="PTHR37422:SF13">
    <property type="entry name" value="LIPOPOLYSACCHARIDE BIOSYNTHESIS PROTEIN PA4999-RELATED"/>
    <property type="match status" value="1"/>
</dbReference>
<evidence type="ECO:0000256" key="5">
    <source>
        <dbReference type="SAM" id="Phobius"/>
    </source>
</evidence>
<evidence type="ECO:0000313" key="8">
    <source>
        <dbReference type="Proteomes" id="UP000006898"/>
    </source>
</evidence>
<dbReference type="Proteomes" id="UP000006898">
    <property type="component" value="Chromosome"/>
</dbReference>
<dbReference type="eggNOG" id="COG3307">
    <property type="taxonomic scope" value="Bacteria"/>
</dbReference>
<evidence type="ECO:0000313" key="7">
    <source>
        <dbReference type="EMBL" id="CBE67303.1"/>
    </source>
</evidence>
<feature type="transmembrane region" description="Helical" evidence="5">
    <location>
        <begin position="115"/>
        <end position="133"/>
    </location>
</feature>
<feature type="transmembrane region" description="Helical" evidence="5">
    <location>
        <begin position="336"/>
        <end position="358"/>
    </location>
</feature>
<accession>D5MIF3</accession>
<evidence type="ECO:0000256" key="3">
    <source>
        <dbReference type="ARBA" id="ARBA00022989"/>
    </source>
</evidence>
<feature type="transmembrane region" description="Helical" evidence="5">
    <location>
        <begin position="145"/>
        <end position="166"/>
    </location>
</feature>
<feature type="domain" description="O-antigen ligase-related" evidence="6">
    <location>
        <begin position="257"/>
        <end position="384"/>
    </location>
</feature>
<organism evidence="7 8">
    <name type="scientific">Methylomirabilis oxygeniifera</name>
    <dbReference type="NCBI Taxonomy" id="671143"/>
    <lineage>
        <taxon>Bacteria</taxon>
        <taxon>Candidatus Methylomirabilota</taxon>
        <taxon>Candidatus Methylomirabilia</taxon>
        <taxon>Candidatus Methylomirabilales</taxon>
        <taxon>Candidatus Methylomirabilaceae</taxon>
        <taxon>Candidatus Methylomirabilis</taxon>
    </lineage>
</organism>
<dbReference type="GO" id="GO:0016020">
    <property type="term" value="C:membrane"/>
    <property type="evidence" value="ECO:0007669"/>
    <property type="project" value="UniProtKB-SubCell"/>
</dbReference>
<feature type="transmembrane region" description="Helical" evidence="5">
    <location>
        <begin position="44"/>
        <end position="64"/>
    </location>
</feature>
<dbReference type="STRING" id="671143.DAMO_0199"/>
<evidence type="ECO:0000256" key="2">
    <source>
        <dbReference type="ARBA" id="ARBA00022692"/>
    </source>
</evidence>
<dbReference type="InterPro" id="IPR007016">
    <property type="entry name" value="O-antigen_ligase-rel_domated"/>
</dbReference>
<keyword evidence="3 5" id="KW-1133">Transmembrane helix</keyword>
<evidence type="ECO:0000256" key="1">
    <source>
        <dbReference type="ARBA" id="ARBA00004141"/>
    </source>
</evidence>
<feature type="transmembrane region" description="Helical" evidence="5">
    <location>
        <begin position="248"/>
        <end position="281"/>
    </location>
</feature>
<feature type="transmembrane region" description="Helical" evidence="5">
    <location>
        <begin position="12"/>
        <end position="37"/>
    </location>
</feature>
<gene>
    <name evidence="7" type="ORF">DAMO_0199</name>
</gene>
<feature type="transmembrane region" description="Helical" evidence="5">
    <location>
        <begin position="410"/>
        <end position="428"/>
    </location>
</feature>
<dbReference type="HOGENOM" id="CLU_584865_0_0_0"/>
<dbReference type="KEGG" id="mox:DAMO_0199"/>
<dbReference type="AlphaFoldDB" id="D5MIF3"/>
<evidence type="ECO:0000256" key="4">
    <source>
        <dbReference type="ARBA" id="ARBA00023136"/>
    </source>
</evidence>
<dbReference type="EMBL" id="FP565575">
    <property type="protein sequence ID" value="CBE67303.1"/>
    <property type="molecule type" value="Genomic_DNA"/>
</dbReference>
<reference evidence="7 8" key="1">
    <citation type="journal article" date="2010" name="Nature">
        <title>Nitrite-driven anaerobic methane oxidation by oxygenic bacteria.</title>
        <authorList>
            <person name="Ettwig K.F."/>
            <person name="Butler M.K."/>
            <person name="Le Paslier D."/>
            <person name="Pelletier E."/>
            <person name="Mangenot S."/>
            <person name="Kuypers M.M.M."/>
            <person name="Schreiber F."/>
            <person name="Dutilh B.E."/>
            <person name="Zedelius J."/>
            <person name="de Beer D."/>
            <person name="Gloerich J."/>
            <person name="Wessels H.J.C.T."/>
            <person name="van Allen T."/>
            <person name="Luesken F."/>
            <person name="Wu M."/>
            <person name="van de Pas-Schoonen K.T."/>
            <person name="Op den Camp H.J.M."/>
            <person name="Janssen-Megens E.M."/>
            <person name="Francoijs K-J."/>
            <person name="Stunnenberg H."/>
            <person name="Weissenbach J."/>
            <person name="Jetten M.S.M."/>
            <person name="Strous M."/>
        </authorList>
    </citation>
    <scope>NUCLEOTIDE SEQUENCE [LARGE SCALE GENOMIC DNA]</scope>
</reference>
<dbReference type="PANTHER" id="PTHR37422">
    <property type="entry name" value="TEICHURONIC ACID BIOSYNTHESIS PROTEIN TUAE"/>
    <property type="match status" value="1"/>
</dbReference>
<evidence type="ECO:0000259" key="6">
    <source>
        <dbReference type="Pfam" id="PF04932"/>
    </source>
</evidence>
<sequence length="467" mass="52305">MTTVVIRERSNRLLVCGLAFLLGAPLCYTVAVGNYLLTAGLAFVGVYTALCFMRVDVAIIGYLLVAASEINIPELEKFEYKGLILQNVLLGVLLIAVAAKIAWNKRIIVSSPLNRPLFVLFGVYVVYSFWSIGPQYPDLWESLRAAKNILAFPILYWIILNSASVGSGRRPRVYLIGFMLISVIGTVHALWKYRQVMSDFTITYWNDQRINRGEALGETFYMTCVLAVLLLTYYVIQTQGSWSRRAAAVVGIGIFAITNMAFLYRAGTAALIVAMIVMVILLKQLRAIPWLVPLAAVMLIAFWFAPQILTRAESTYGIQRGGTIGFDPSFSNRKDYLWPAALALVKTNFLWGIGYQNFERTVGMNVHNQFLSWLVELGIAGFAAGVWFYIRICQFFWRRFVLEQDEWARAIALSSLCLMVSTLVWFLTHDFFLYGWLYHPLAFAGVLGAKASHEGVARAGSAEYGSG</sequence>
<dbReference type="Pfam" id="PF04932">
    <property type="entry name" value="Wzy_C"/>
    <property type="match status" value="1"/>
</dbReference>
<proteinExistence type="predicted"/>
<feature type="transmembrane region" description="Helical" evidence="5">
    <location>
        <begin position="219"/>
        <end position="236"/>
    </location>
</feature>